<proteinExistence type="predicted"/>
<feature type="domain" description="YgjP-like metallopeptidase" evidence="1">
    <location>
        <begin position="97"/>
        <end position="198"/>
    </location>
</feature>
<name>A0A9X5C7W3_9FIRM</name>
<dbReference type="EMBL" id="VIRB01000076">
    <property type="protein sequence ID" value="NDO69452.1"/>
    <property type="molecule type" value="Genomic_DNA"/>
</dbReference>
<sequence>MAMQPFPRPLADRLRQLEEDRGTEYPEGYELIYSSRRTLAVQITAAGQVRVRAPRRTSRASIDRFLIEKEAWVLKYLTRAFEHAAPPPPPLPESERRRYMELAREIFTRKAAYYASVMKVTYGRISIREQKTRWGSCSSKGNLNFNWRLIFAPEEVLDYIVVHELAHRREMNHSQAFYDIVESVLPEYKKEQKWLREHGESLWTAV</sequence>
<comment type="caution">
    <text evidence="2">The sequence shown here is derived from an EMBL/GenBank/DDBJ whole genome shotgun (WGS) entry which is preliminary data.</text>
</comment>
<dbReference type="OrthoDB" id="9811177at2"/>
<dbReference type="InterPro" id="IPR002725">
    <property type="entry name" value="YgjP-like_metallopeptidase"/>
</dbReference>
<evidence type="ECO:0000259" key="1">
    <source>
        <dbReference type="Pfam" id="PF01863"/>
    </source>
</evidence>
<dbReference type="RefSeq" id="WP_004074796.1">
    <property type="nucleotide sequence ID" value="NZ_VIRB01000076.1"/>
</dbReference>
<dbReference type="InterPro" id="IPR053136">
    <property type="entry name" value="UTP_pyrophosphatase-like"/>
</dbReference>
<evidence type="ECO:0000313" key="3">
    <source>
        <dbReference type="Proteomes" id="UP000474104"/>
    </source>
</evidence>
<accession>A0A9X5C7W3</accession>
<feature type="domain" description="YgjP-like metallopeptidase" evidence="1">
    <location>
        <begin position="37"/>
        <end position="96"/>
    </location>
</feature>
<dbReference type="PANTHER" id="PTHR30399">
    <property type="entry name" value="UNCHARACTERIZED PROTEIN YGJP"/>
    <property type="match status" value="1"/>
</dbReference>
<dbReference type="PANTHER" id="PTHR30399:SF1">
    <property type="entry name" value="UTP PYROPHOSPHATASE"/>
    <property type="match status" value="1"/>
</dbReference>
<gene>
    <name evidence="2" type="ORF">FMM80_12495</name>
</gene>
<dbReference type="CDD" id="cd07344">
    <property type="entry name" value="M48_yhfN_like"/>
    <property type="match status" value="1"/>
</dbReference>
<organism evidence="2 3">
    <name type="scientific">Schaedlerella arabinosiphila</name>
    <dbReference type="NCBI Taxonomy" id="2044587"/>
    <lineage>
        <taxon>Bacteria</taxon>
        <taxon>Bacillati</taxon>
        <taxon>Bacillota</taxon>
        <taxon>Clostridia</taxon>
        <taxon>Lachnospirales</taxon>
        <taxon>Lachnospiraceae</taxon>
        <taxon>Schaedlerella</taxon>
    </lineage>
</organism>
<dbReference type="Pfam" id="PF01863">
    <property type="entry name" value="YgjP-like"/>
    <property type="match status" value="2"/>
</dbReference>
<dbReference type="Proteomes" id="UP000474104">
    <property type="component" value="Unassembled WGS sequence"/>
</dbReference>
<evidence type="ECO:0000313" key="2">
    <source>
        <dbReference type="EMBL" id="NDO69452.1"/>
    </source>
</evidence>
<dbReference type="Gene3D" id="3.30.2010.10">
    <property type="entry name" value="Metalloproteases ('zincins'), catalytic domain"/>
    <property type="match status" value="1"/>
</dbReference>
<protein>
    <submittedName>
        <fullName evidence="2">M48 family metallopeptidase</fullName>
    </submittedName>
</protein>
<dbReference type="AlphaFoldDB" id="A0A9X5C7W3"/>
<reference evidence="2 3" key="1">
    <citation type="submission" date="2019-07" db="EMBL/GenBank/DDBJ databases">
        <title>Draft genome sequences of 15 bacterial species constituting the stable defined intestinal microbiota of the GM15 gnotobiotic mouse model.</title>
        <authorList>
            <person name="Elie C."/>
            <person name="Mathieu A."/>
            <person name="Saliou A."/>
            <person name="Darnaud M."/>
            <person name="Leulier F."/>
            <person name="Tamellini A."/>
        </authorList>
    </citation>
    <scope>NUCLEOTIDE SEQUENCE [LARGE SCALE GENOMIC DNA]</scope>
    <source>
        <strain evidence="3">ASF 502</strain>
    </source>
</reference>